<evidence type="ECO:0000256" key="2">
    <source>
        <dbReference type="ARBA" id="ARBA00023136"/>
    </source>
</evidence>
<keyword evidence="5" id="KW-1185">Reference proteome</keyword>
<dbReference type="RefSeq" id="WP_055145879.1">
    <property type="nucleotide sequence ID" value="NZ_JXSZ01000006.1"/>
</dbReference>
<evidence type="ECO:0000313" key="4">
    <source>
        <dbReference type="EMBL" id="KPM48395.1"/>
    </source>
</evidence>
<proteinExistence type="predicted"/>
<dbReference type="OrthoDB" id="9771071at2"/>
<dbReference type="Pfam" id="PF01103">
    <property type="entry name" value="Omp85"/>
    <property type="match status" value="1"/>
</dbReference>
<dbReference type="Gene3D" id="2.40.160.50">
    <property type="entry name" value="membrane protein fhac: a member of the omp85/tpsb transporter family"/>
    <property type="match status" value="1"/>
</dbReference>
<organism evidence="4 5">
    <name type="scientific">Jiulongibacter sediminis</name>
    <dbReference type="NCBI Taxonomy" id="1605367"/>
    <lineage>
        <taxon>Bacteria</taxon>
        <taxon>Pseudomonadati</taxon>
        <taxon>Bacteroidota</taxon>
        <taxon>Cytophagia</taxon>
        <taxon>Cytophagales</taxon>
        <taxon>Leadbetterellaceae</taxon>
        <taxon>Jiulongibacter</taxon>
    </lineage>
</organism>
<reference evidence="4 5" key="1">
    <citation type="submission" date="2015-07" db="EMBL/GenBank/DDBJ databases">
        <title>The draft genome sequence of Leadbetterella sp. JN14-9.</title>
        <authorList>
            <person name="Liu Y."/>
            <person name="Du J."/>
            <person name="Shao Z."/>
        </authorList>
    </citation>
    <scope>NUCLEOTIDE SEQUENCE [LARGE SCALE GENOMIC DNA]</scope>
    <source>
        <strain evidence="4 5">JN14-9</strain>
    </source>
</reference>
<dbReference type="GO" id="GO:0019867">
    <property type="term" value="C:outer membrane"/>
    <property type="evidence" value="ECO:0007669"/>
    <property type="project" value="InterPro"/>
</dbReference>
<dbReference type="InterPro" id="IPR000184">
    <property type="entry name" value="Bac_surfAg_D15"/>
</dbReference>
<evidence type="ECO:0000256" key="1">
    <source>
        <dbReference type="ARBA" id="ARBA00004370"/>
    </source>
</evidence>
<evidence type="ECO:0000259" key="3">
    <source>
        <dbReference type="Pfam" id="PF01103"/>
    </source>
</evidence>
<protein>
    <recommendedName>
        <fullName evidence="3">Bacterial surface antigen (D15) domain-containing protein</fullName>
    </recommendedName>
</protein>
<evidence type="ECO:0000313" key="5">
    <source>
        <dbReference type="Proteomes" id="UP000050454"/>
    </source>
</evidence>
<gene>
    <name evidence="4" type="ORF">AFM12_07075</name>
</gene>
<dbReference type="Proteomes" id="UP000050454">
    <property type="component" value="Unassembled WGS sequence"/>
</dbReference>
<name>A0A0P7C2Q3_9BACT</name>
<keyword evidence="2" id="KW-0472">Membrane</keyword>
<dbReference type="AlphaFoldDB" id="A0A0P7C2Q3"/>
<sequence>MRLSLAGFFILVFFLPEDLLGQKKWSIDSLLNKELNLVPVPSLVISPEVGVMYGLFIDYYYKTTPEEDTTTRPSLSFIDFQYSTRKQLNAELFMSAYTPYERYYVFLRAGYFDELERYWGNTTPTLGNEDYLTIRYKRFQAFGRFSKNLGERRFAGLGYQYNRFFSSDIEETPFTEFIPSGTNSTIIGLGPVFTIDRRDNQFSPKRGMYLDLYSYSMFDLKANSFAYQIFNADFRKYREVKKHVLAAQLLVQSSAGEVPVMEKFRLGGPQVMRGLFKGQFRDDHLWALQGEYRYERWPLIKVAGFGSIGNTSPTFSGLLSQKIVAGYGAGLRLRLNKSKQVYGAFDYARTSLGTDGFYMKLGDAF</sequence>
<dbReference type="STRING" id="1605367.AFM12_07075"/>
<dbReference type="EMBL" id="LGTQ01000006">
    <property type="protein sequence ID" value="KPM48395.1"/>
    <property type="molecule type" value="Genomic_DNA"/>
</dbReference>
<comment type="caution">
    <text evidence="4">The sequence shown here is derived from an EMBL/GenBank/DDBJ whole genome shotgun (WGS) entry which is preliminary data.</text>
</comment>
<accession>A0A0P7C2Q3</accession>
<comment type="subcellular location">
    <subcellularLocation>
        <location evidence="1">Membrane</location>
    </subcellularLocation>
</comment>
<feature type="domain" description="Bacterial surface antigen (D15)" evidence="3">
    <location>
        <begin position="108"/>
        <end position="336"/>
    </location>
</feature>